<dbReference type="Proteomes" id="UP000192656">
    <property type="component" value="Unassembled WGS sequence"/>
</dbReference>
<protein>
    <submittedName>
        <fullName evidence="1">Uncharacterized protein</fullName>
    </submittedName>
</protein>
<dbReference type="AlphaFoldDB" id="A0A1W2C2D7"/>
<dbReference type="OrthoDB" id="7371803at2"/>
<accession>A0A1W2C2D7</accession>
<reference evidence="1 2" key="1">
    <citation type="submission" date="2017-04" db="EMBL/GenBank/DDBJ databases">
        <authorList>
            <person name="Afonso C.L."/>
            <person name="Miller P.J."/>
            <person name="Scott M.A."/>
            <person name="Spackman E."/>
            <person name="Goraichik I."/>
            <person name="Dimitrov K.M."/>
            <person name="Suarez D.L."/>
            <person name="Swayne D.E."/>
        </authorList>
    </citation>
    <scope>NUCLEOTIDE SEQUENCE [LARGE SCALE GENOMIC DNA]</scope>
    <source>
        <strain evidence="1 2">CGMCC 1.10972</strain>
    </source>
</reference>
<sequence length="67" mass="7556">MALGPSFRIGRSAQRFNVIGPLVLYTALDHQRQQDRDPAMLERAKAGEAIEFIAERVRGKLTVTEMK</sequence>
<keyword evidence="2" id="KW-1185">Reference proteome</keyword>
<evidence type="ECO:0000313" key="2">
    <source>
        <dbReference type="Proteomes" id="UP000192656"/>
    </source>
</evidence>
<proteinExistence type="predicted"/>
<organism evidence="1 2">
    <name type="scientific">Fulvimarina manganoxydans</name>
    <dbReference type="NCBI Taxonomy" id="937218"/>
    <lineage>
        <taxon>Bacteria</taxon>
        <taxon>Pseudomonadati</taxon>
        <taxon>Pseudomonadota</taxon>
        <taxon>Alphaproteobacteria</taxon>
        <taxon>Hyphomicrobiales</taxon>
        <taxon>Aurantimonadaceae</taxon>
        <taxon>Fulvimarina</taxon>
    </lineage>
</organism>
<gene>
    <name evidence="1" type="ORF">SAMN06297251_108112</name>
</gene>
<evidence type="ECO:0000313" key="1">
    <source>
        <dbReference type="EMBL" id="SMC79349.1"/>
    </source>
</evidence>
<name>A0A1W2C2D7_9HYPH</name>
<dbReference type="STRING" id="937218.SAMN06297251_108112"/>
<dbReference type="EMBL" id="FWXR01000008">
    <property type="protein sequence ID" value="SMC79349.1"/>
    <property type="molecule type" value="Genomic_DNA"/>
</dbReference>